<dbReference type="AlphaFoldDB" id="A0A0H5R9L9"/>
<reference evidence="1" key="1">
    <citation type="submission" date="2015-04" db="EMBL/GenBank/DDBJ databases">
        <title>The genome sequence of the plant pathogenic Rhizarian Plasmodiophora brassicae reveals insights in its biotrophic life cycle and the origin of chitin synthesis.</title>
        <authorList>
            <person name="Schwelm A."/>
            <person name="Fogelqvist J."/>
            <person name="Knaust A."/>
            <person name="Julke S."/>
            <person name="Lilja T."/>
            <person name="Dhandapani V."/>
            <person name="Bonilla-Rosso G."/>
            <person name="Karlsson M."/>
            <person name="Shevchenko A."/>
            <person name="Choi S.R."/>
            <person name="Kim H.G."/>
            <person name="Park J.Y."/>
            <person name="Lim Y.P."/>
            <person name="Ludwig-Muller J."/>
            <person name="Dixelius C."/>
        </authorList>
    </citation>
    <scope>NUCLEOTIDE SEQUENCE</scope>
    <source>
        <tissue evidence="1">Potato root galls</tissue>
    </source>
</reference>
<organism evidence="1">
    <name type="scientific">Spongospora subterranea</name>
    <dbReference type="NCBI Taxonomy" id="70186"/>
    <lineage>
        <taxon>Eukaryota</taxon>
        <taxon>Sar</taxon>
        <taxon>Rhizaria</taxon>
        <taxon>Endomyxa</taxon>
        <taxon>Phytomyxea</taxon>
        <taxon>Plasmodiophorida</taxon>
        <taxon>Plasmodiophoridae</taxon>
        <taxon>Spongospora</taxon>
    </lineage>
</organism>
<evidence type="ECO:0000313" key="1">
    <source>
        <dbReference type="EMBL" id="CRZ10778.1"/>
    </source>
</evidence>
<protein>
    <submittedName>
        <fullName evidence="1">Uncharacterized protein</fullName>
    </submittedName>
</protein>
<name>A0A0H5R9L9_9EUKA</name>
<proteinExistence type="predicted"/>
<sequence>MYIASWLPFYTMEEETGRKPRFLGGVTQWRSVLYTSIGEPGQETRYGHTENTLHFNVALQKTKKKQITSIITFFSTDERDQLSIRTDLFTVDCSIILATDKA</sequence>
<dbReference type="EMBL" id="HACM01010336">
    <property type="protein sequence ID" value="CRZ10778.1"/>
    <property type="molecule type" value="Transcribed_RNA"/>
</dbReference>
<accession>A0A0H5R9L9</accession>